<proteinExistence type="predicted"/>
<protein>
    <submittedName>
        <fullName evidence="1">Uncharacterized protein</fullName>
    </submittedName>
</protein>
<organism evidence="1 2">
    <name type="scientific">Anaerobacillus alkaliphilus</name>
    <dbReference type="NCBI Taxonomy" id="1548597"/>
    <lineage>
        <taxon>Bacteria</taxon>
        <taxon>Bacillati</taxon>
        <taxon>Bacillota</taxon>
        <taxon>Bacilli</taxon>
        <taxon>Bacillales</taxon>
        <taxon>Bacillaceae</taxon>
        <taxon>Anaerobacillus</taxon>
    </lineage>
</organism>
<keyword evidence="2" id="KW-1185">Reference proteome</keyword>
<sequence>MRICVASQLGKWKSYAEIEEQIRARKASKKLFGVSEISGSQISRRMNSLPSTFAQGLFLMAAMKLHDARI</sequence>
<dbReference type="EMBL" id="QOUX01000032">
    <property type="protein sequence ID" value="RXJ01667.1"/>
    <property type="molecule type" value="Genomic_DNA"/>
</dbReference>
<dbReference type="AlphaFoldDB" id="A0A4Q0VUR7"/>
<accession>A0A4Q0VUR7</accession>
<evidence type="ECO:0000313" key="2">
    <source>
        <dbReference type="Proteomes" id="UP000290649"/>
    </source>
</evidence>
<name>A0A4Q0VUR7_9BACI</name>
<comment type="caution">
    <text evidence="1">The sequence shown here is derived from an EMBL/GenBank/DDBJ whole genome shotgun (WGS) entry which is preliminary data.</text>
</comment>
<evidence type="ECO:0000313" key="1">
    <source>
        <dbReference type="EMBL" id="RXJ01667.1"/>
    </source>
</evidence>
<gene>
    <name evidence="1" type="ORF">DS745_09310</name>
</gene>
<reference evidence="1 2" key="1">
    <citation type="journal article" date="2019" name="Int. J. Syst. Evol. Microbiol.">
        <title>Anaerobacillus alkaliphilus sp. nov., a novel alkaliphilic and moderately halophilic bacterium.</title>
        <authorList>
            <person name="Borsodi A.K."/>
            <person name="Aszalos J.M."/>
            <person name="Bihari P."/>
            <person name="Nagy I."/>
            <person name="Schumann P."/>
            <person name="Sproer C."/>
            <person name="Kovacs A.L."/>
            <person name="Boka K."/>
            <person name="Dobosy P."/>
            <person name="Ovari M."/>
            <person name="Szili-Kovacs T."/>
            <person name="Toth E."/>
        </authorList>
    </citation>
    <scope>NUCLEOTIDE SEQUENCE [LARGE SCALE GENOMIC DNA]</scope>
    <source>
        <strain evidence="1 2">B16-10</strain>
    </source>
</reference>
<dbReference type="Proteomes" id="UP000290649">
    <property type="component" value="Unassembled WGS sequence"/>
</dbReference>